<keyword evidence="1" id="KW-1133">Transmembrane helix</keyword>
<protein>
    <submittedName>
        <fullName evidence="2">Uncharacterized protein</fullName>
    </submittedName>
</protein>
<evidence type="ECO:0000313" key="3">
    <source>
        <dbReference type="Proteomes" id="UP000019197"/>
    </source>
</evidence>
<keyword evidence="1" id="KW-0812">Transmembrane</keyword>
<name>W1IX15_9GAMM</name>
<evidence type="ECO:0000256" key="1">
    <source>
        <dbReference type="SAM" id="Phobius"/>
    </source>
</evidence>
<dbReference type="Proteomes" id="UP000019197">
    <property type="component" value="Unassembled WGS sequence"/>
</dbReference>
<proteinExistence type="predicted"/>
<feature type="transmembrane region" description="Helical" evidence="1">
    <location>
        <begin position="57"/>
        <end position="83"/>
    </location>
</feature>
<comment type="caution">
    <text evidence="2">The sequence shown here is derived from an EMBL/GenBank/DDBJ whole genome shotgun (WGS) entry which is preliminary data.</text>
</comment>
<dbReference type="AlphaFoldDB" id="W1IX15"/>
<accession>W1IX15</accession>
<organism evidence="2 3">
    <name type="scientific">Xenorhabdus cabanillasii JM26</name>
    <dbReference type="NCBI Taxonomy" id="1427517"/>
    <lineage>
        <taxon>Bacteria</taxon>
        <taxon>Pseudomonadati</taxon>
        <taxon>Pseudomonadota</taxon>
        <taxon>Gammaproteobacteria</taxon>
        <taxon>Enterobacterales</taxon>
        <taxon>Morganellaceae</taxon>
        <taxon>Xenorhabdus</taxon>
    </lineage>
</organism>
<evidence type="ECO:0000313" key="2">
    <source>
        <dbReference type="EMBL" id="CDL82161.1"/>
    </source>
</evidence>
<dbReference type="EMBL" id="CBXE010000074">
    <property type="protein sequence ID" value="CDL82161.1"/>
    <property type="molecule type" value="Genomic_DNA"/>
</dbReference>
<sequence>MFLAGERPRRRISHVMKKINNKIPPSALLTCINVCPAEREGAFVVAVPIIDVLVIDVLAVVALVIIAPALSVFVLVIGIVSAASDAAPF</sequence>
<gene>
    <name evidence="2" type="ORF">XCR1_1650006</name>
</gene>
<reference evidence="2 3" key="1">
    <citation type="submission" date="2013-11" db="EMBL/GenBank/DDBJ databases">
        <title>Draft genome sequence and annotation of the entomopathogenic bacterium, Xenorhabdus cabanillasi strain JM26.</title>
        <authorList>
            <person name="Gualtieri M."/>
            <person name="Ogier J.C."/>
            <person name="Pages S."/>
            <person name="Givaudan A."/>
            <person name="Gaudriault S."/>
        </authorList>
    </citation>
    <scope>NUCLEOTIDE SEQUENCE [LARGE SCALE GENOMIC DNA]</scope>
    <source>
        <strain evidence="2 3">JM26</strain>
    </source>
</reference>
<keyword evidence="1" id="KW-0472">Membrane</keyword>